<dbReference type="AlphaFoldDB" id="A0AAD7UBC1"/>
<organism evidence="1 2">
    <name type="scientific">Chrysophaeum taylorii</name>
    <dbReference type="NCBI Taxonomy" id="2483200"/>
    <lineage>
        <taxon>Eukaryota</taxon>
        <taxon>Sar</taxon>
        <taxon>Stramenopiles</taxon>
        <taxon>Ochrophyta</taxon>
        <taxon>Pelagophyceae</taxon>
        <taxon>Pelagomonadales</taxon>
        <taxon>Pelagomonadaceae</taxon>
        <taxon>Chrysophaeum</taxon>
    </lineage>
</organism>
<evidence type="ECO:0000313" key="1">
    <source>
        <dbReference type="EMBL" id="KAJ8601225.1"/>
    </source>
</evidence>
<protein>
    <submittedName>
        <fullName evidence="1">Uncharacterized protein</fullName>
    </submittedName>
</protein>
<sequence length="110" mass="12210">MITITDGVDFDTVAREWRLKWSDKDCLAAVHKLASQYFDAIKATKGFKGPLNRVVCGGCLDYKLIMPFTAEAFGDFEASGFGPEQEFLAKVKEIPGVSSVETQTFTFMPM</sequence>
<evidence type="ECO:0000313" key="2">
    <source>
        <dbReference type="Proteomes" id="UP001230188"/>
    </source>
</evidence>
<accession>A0AAD7UBC1</accession>
<keyword evidence="2" id="KW-1185">Reference proteome</keyword>
<gene>
    <name evidence="1" type="ORF">CTAYLR_003222</name>
</gene>
<proteinExistence type="predicted"/>
<dbReference type="Proteomes" id="UP001230188">
    <property type="component" value="Unassembled WGS sequence"/>
</dbReference>
<dbReference type="EMBL" id="JAQMWT010000443">
    <property type="protein sequence ID" value="KAJ8601225.1"/>
    <property type="molecule type" value="Genomic_DNA"/>
</dbReference>
<comment type="caution">
    <text evidence="1">The sequence shown here is derived from an EMBL/GenBank/DDBJ whole genome shotgun (WGS) entry which is preliminary data.</text>
</comment>
<reference evidence="1" key="1">
    <citation type="submission" date="2023-01" db="EMBL/GenBank/DDBJ databases">
        <title>Metagenome sequencing of chrysophaentin producing Chrysophaeum taylorii.</title>
        <authorList>
            <person name="Davison J."/>
            <person name="Bewley C."/>
        </authorList>
    </citation>
    <scope>NUCLEOTIDE SEQUENCE</scope>
    <source>
        <strain evidence="1">NIES-1699</strain>
    </source>
</reference>
<name>A0AAD7UBC1_9STRA</name>